<evidence type="ECO:0000256" key="2">
    <source>
        <dbReference type="ARBA" id="ARBA00022840"/>
    </source>
</evidence>
<accession>A0A1R3TEN3</accession>
<keyword evidence="4" id="KW-0436">Ligase</keyword>
<gene>
    <name evidence="4" type="ORF">PSM36_3299</name>
</gene>
<evidence type="ECO:0000256" key="1">
    <source>
        <dbReference type="ARBA" id="ARBA00022741"/>
    </source>
</evidence>
<dbReference type="Pfam" id="PF00501">
    <property type="entry name" value="AMP-binding"/>
    <property type="match status" value="1"/>
</dbReference>
<name>A0A1R3TEN3_9BACT</name>
<keyword evidence="1" id="KW-0547">Nucleotide-binding</keyword>
<feature type="domain" description="AMP-dependent synthetase/ligase" evidence="3">
    <location>
        <begin position="11"/>
        <end position="428"/>
    </location>
</feature>
<dbReference type="InterPro" id="IPR020845">
    <property type="entry name" value="AMP-binding_CS"/>
</dbReference>
<dbReference type="InterPro" id="IPR042099">
    <property type="entry name" value="ANL_N_sf"/>
</dbReference>
<dbReference type="PRINTS" id="PR00154">
    <property type="entry name" value="AMPBINDING"/>
</dbReference>
<dbReference type="GO" id="GO:0016020">
    <property type="term" value="C:membrane"/>
    <property type="evidence" value="ECO:0007669"/>
    <property type="project" value="TreeGrafter"/>
</dbReference>
<dbReference type="SUPFAM" id="SSF56801">
    <property type="entry name" value="Acetyl-CoA synthetase-like"/>
    <property type="match status" value="1"/>
</dbReference>
<evidence type="ECO:0000259" key="3">
    <source>
        <dbReference type="Pfam" id="PF00501"/>
    </source>
</evidence>
<sequence length="600" mass="67900">MAYSHLGGLVHRQAQKYGKKTAVMYQGPAGEWLHLSWNDLSDKIMKAAQALAEMAVEPGDNIGIYSQNMGKYLITDFAVYANKAVMVPMYATSSPMQVSYIVNDARIKLLFVGEQFQYNNAYKVQQENNLLEKLIVFDRNVVLKPDDKTSVYFDDFITTGDNSESLALVNARLKQLDNNDLATIIYTSGTTGEPKGVMLTHANFSEIFRIHDIRLTDLSEKDLSMCFLPLTHIFEKAWSYYCLYKGITVAVNKEPGEIRETIKQVRPTLMSNVPRFWEKVYDGVKEKMDSASGVMKWLFTDAVKTGRRHNLEFINEGKRPPIGNRIKFFLYRHTVFYLVKRVVGIDRGNFFPVAGAPLSDTINEFMQSIDVHLIYGYGLTETTATVSCFPARGFRIGTVGKVMPDVDVKIGENNEILVKGATVTCGYYNKPEATKAAFTGDGYFRTGDAGSLTENNEIILTDRIKDLYKTSNGKYIAPQMIETRIGEDKYIDQVAVIGDERKFVSALIVPNYEALKAYANQQGIAFDSMEGLVNNPDIHAFIFGRIELLQAQFTSYEKIKRFALLSEPFRMETGELTNTLKLRRKVILERYADIIDKLYV</sequence>
<dbReference type="InterPro" id="IPR000873">
    <property type="entry name" value="AMP-dep_synth/lig_dom"/>
</dbReference>
<keyword evidence="5" id="KW-1185">Reference proteome</keyword>
<dbReference type="AlphaFoldDB" id="A0A1R3TEN3"/>
<dbReference type="Gene3D" id="3.40.50.12780">
    <property type="entry name" value="N-terminal domain of ligase-like"/>
    <property type="match status" value="2"/>
</dbReference>
<dbReference type="Pfam" id="PF23562">
    <property type="entry name" value="AMP-binding_C_3"/>
    <property type="match status" value="1"/>
</dbReference>
<dbReference type="PANTHER" id="PTHR43272">
    <property type="entry name" value="LONG-CHAIN-FATTY-ACID--COA LIGASE"/>
    <property type="match status" value="1"/>
</dbReference>
<dbReference type="KEGG" id="psac:PSM36_3299"/>
<organism evidence="4 5">
    <name type="scientific">Proteiniphilum saccharofermentans</name>
    <dbReference type="NCBI Taxonomy" id="1642647"/>
    <lineage>
        <taxon>Bacteria</taxon>
        <taxon>Pseudomonadati</taxon>
        <taxon>Bacteroidota</taxon>
        <taxon>Bacteroidia</taxon>
        <taxon>Bacteroidales</taxon>
        <taxon>Dysgonomonadaceae</taxon>
        <taxon>Proteiniphilum</taxon>
    </lineage>
</organism>
<reference evidence="4 5" key="1">
    <citation type="submission" date="2016-08" db="EMBL/GenBank/DDBJ databases">
        <authorList>
            <person name="Seilhamer J.J."/>
        </authorList>
    </citation>
    <scope>NUCLEOTIDE SEQUENCE [LARGE SCALE GENOMIC DNA]</scope>
    <source>
        <strain evidence="4">M3/6</strain>
    </source>
</reference>
<dbReference type="EC" id="6.2.1.3" evidence="4"/>
<dbReference type="EMBL" id="LT605205">
    <property type="protein sequence ID" value="SCD22084.1"/>
    <property type="molecule type" value="Genomic_DNA"/>
</dbReference>
<dbReference type="GO" id="GO:0004467">
    <property type="term" value="F:long-chain fatty acid-CoA ligase activity"/>
    <property type="evidence" value="ECO:0007669"/>
    <property type="project" value="UniProtKB-EC"/>
</dbReference>
<dbReference type="InterPro" id="IPR020459">
    <property type="entry name" value="AMP-binding"/>
</dbReference>
<evidence type="ECO:0000313" key="5">
    <source>
        <dbReference type="Proteomes" id="UP000187464"/>
    </source>
</evidence>
<proteinExistence type="predicted"/>
<dbReference type="GO" id="GO:0005524">
    <property type="term" value="F:ATP binding"/>
    <property type="evidence" value="ECO:0007669"/>
    <property type="project" value="UniProtKB-KW"/>
</dbReference>
<dbReference type="CDD" id="cd05907">
    <property type="entry name" value="VL_LC_FACS_like"/>
    <property type="match status" value="1"/>
</dbReference>
<dbReference type="STRING" id="1642647.PSM36_3299"/>
<evidence type="ECO:0000313" key="4">
    <source>
        <dbReference type="EMBL" id="SCD22084.1"/>
    </source>
</evidence>
<keyword evidence="2" id="KW-0067">ATP-binding</keyword>
<dbReference type="PANTHER" id="PTHR43272:SF33">
    <property type="entry name" value="AMP-BINDING DOMAIN-CONTAINING PROTEIN-RELATED"/>
    <property type="match status" value="1"/>
</dbReference>
<dbReference type="PROSITE" id="PS00455">
    <property type="entry name" value="AMP_BINDING"/>
    <property type="match status" value="1"/>
</dbReference>
<protein>
    <submittedName>
        <fullName evidence="4">Putative long-chain-fatty-acid-CoA ligase</fullName>
        <ecNumber evidence="4">6.2.1.3</ecNumber>
    </submittedName>
</protein>
<dbReference type="RefSeq" id="WP_076931786.1">
    <property type="nucleotide sequence ID" value="NZ_LT605205.1"/>
</dbReference>
<dbReference type="Proteomes" id="UP000187464">
    <property type="component" value="Chromosome I"/>
</dbReference>